<reference evidence="4 6" key="2">
    <citation type="submission" date="2019-10" db="EMBL/GenBank/DDBJ databases">
        <authorList>
            <person name="Karimi E."/>
        </authorList>
    </citation>
    <scope>NUCLEOTIDE SEQUENCE [LARGE SCALE GENOMIC DNA]</scope>
    <source>
        <strain evidence="4">Sphingobacterium sp. 8BC</strain>
    </source>
</reference>
<keyword evidence="1" id="KW-0436">Ligase</keyword>
<sequence>MQNNNISGLIIGQNTIYLDKVASTNDYLRELLSNFKPLAEGTAILAEEQFQGKGQRGSSWVSEPGKNLTTSILLKPHFLPIAEQFALSATIAIATVNWLKSKTEQPVAVKWPNDIYVNSKKITGILIENKLKGSKIDHAIIGIGVNINQINFDTATTITSLACLTDRQDYNIKELAQELFQVIQQEYLNLYKEGAQYQLNRYNALLFWRGEERPFLVDGIKKTGIIQQVSNDGKLLVLLEDTLREFDIKEITHLIT</sequence>
<evidence type="ECO:0000259" key="2">
    <source>
        <dbReference type="PROSITE" id="PS51733"/>
    </source>
</evidence>
<dbReference type="CDD" id="cd16442">
    <property type="entry name" value="BPL"/>
    <property type="match status" value="1"/>
</dbReference>
<evidence type="ECO:0000313" key="3">
    <source>
        <dbReference type="EMBL" id="SPZ87697.1"/>
    </source>
</evidence>
<dbReference type="Gene3D" id="3.30.930.10">
    <property type="entry name" value="Bira Bifunctional Protein, Domain 2"/>
    <property type="match status" value="1"/>
</dbReference>
<feature type="domain" description="BPL/LPL catalytic" evidence="2">
    <location>
        <begin position="1"/>
        <end position="191"/>
    </location>
</feature>
<dbReference type="RefSeq" id="WP_083295773.1">
    <property type="nucleotide sequence ID" value="NZ_CP068086.1"/>
</dbReference>
<dbReference type="Pfam" id="PF03099">
    <property type="entry name" value="BPL_LplA_LipB"/>
    <property type="match status" value="1"/>
</dbReference>
<dbReference type="InterPro" id="IPR004408">
    <property type="entry name" value="Biotin_CoA_COase_ligase"/>
</dbReference>
<dbReference type="InterPro" id="IPR004143">
    <property type="entry name" value="BPL_LPL_catalytic"/>
</dbReference>
<name>A0A2X2J011_SPHMU</name>
<protein>
    <submittedName>
        <fullName evidence="3">Bifunctional protein BirA</fullName>
    </submittedName>
</protein>
<dbReference type="PANTHER" id="PTHR12835:SF5">
    <property type="entry name" value="BIOTIN--PROTEIN LIGASE"/>
    <property type="match status" value="1"/>
</dbReference>
<accession>A0A2X2J011</accession>
<reference evidence="3 5" key="1">
    <citation type="submission" date="2018-06" db="EMBL/GenBank/DDBJ databases">
        <authorList>
            <consortium name="Pathogen Informatics"/>
            <person name="Doyle S."/>
        </authorList>
    </citation>
    <scope>NUCLEOTIDE SEQUENCE [LARGE SCALE GENOMIC DNA]</scope>
    <source>
        <strain evidence="3 5">NCTC11343</strain>
    </source>
</reference>
<dbReference type="Proteomes" id="UP000251241">
    <property type="component" value="Unassembled WGS sequence"/>
</dbReference>
<dbReference type="SUPFAM" id="SSF55681">
    <property type="entry name" value="Class II aaRS and biotin synthetases"/>
    <property type="match status" value="1"/>
</dbReference>
<evidence type="ECO:0000256" key="1">
    <source>
        <dbReference type="ARBA" id="ARBA00022598"/>
    </source>
</evidence>
<gene>
    <name evidence="3" type="primary">birA</name>
    <name evidence="3" type="ORF">NCTC11343_03062</name>
    <name evidence="4" type="ORF">SPHINGO8BC_150559</name>
</gene>
<evidence type="ECO:0000313" key="5">
    <source>
        <dbReference type="Proteomes" id="UP000251241"/>
    </source>
</evidence>
<accession>A0A654AT19</accession>
<dbReference type="NCBIfam" id="TIGR00121">
    <property type="entry name" value="birA_ligase"/>
    <property type="match status" value="1"/>
</dbReference>
<evidence type="ECO:0000313" key="4">
    <source>
        <dbReference type="EMBL" id="VXC70225.1"/>
    </source>
</evidence>
<dbReference type="PROSITE" id="PS51733">
    <property type="entry name" value="BPL_LPL_CATALYTIC"/>
    <property type="match status" value="1"/>
</dbReference>
<dbReference type="PANTHER" id="PTHR12835">
    <property type="entry name" value="BIOTIN PROTEIN LIGASE"/>
    <property type="match status" value="1"/>
</dbReference>
<evidence type="ECO:0000313" key="6">
    <source>
        <dbReference type="Proteomes" id="UP000432350"/>
    </source>
</evidence>
<dbReference type="InterPro" id="IPR045864">
    <property type="entry name" value="aa-tRNA-synth_II/BPL/LPL"/>
</dbReference>
<organism evidence="3 5">
    <name type="scientific">Sphingobacterium multivorum</name>
    <dbReference type="NCBI Taxonomy" id="28454"/>
    <lineage>
        <taxon>Bacteria</taxon>
        <taxon>Pseudomonadati</taxon>
        <taxon>Bacteroidota</taxon>
        <taxon>Sphingobacteriia</taxon>
        <taxon>Sphingobacteriales</taxon>
        <taxon>Sphingobacteriaceae</taxon>
        <taxon>Sphingobacterium</taxon>
    </lineage>
</organism>
<dbReference type="GeneID" id="97182956"/>
<dbReference type="Proteomes" id="UP000432350">
    <property type="component" value="Unassembled WGS sequence"/>
</dbReference>
<dbReference type="GO" id="GO:0005737">
    <property type="term" value="C:cytoplasm"/>
    <property type="evidence" value="ECO:0007669"/>
    <property type="project" value="TreeGrafter"/>
</dbReference>
<dbReference type="AlphaFoldDB" id="A0A2X2J011"/>
<dbReference type="EMBL" id="CABWMV010000007">
    <property type="protein sequence ID" value="VXC70225.1"/>
    <property type="molecule type" value="Genomic_DNA"/>
</dbReference>
<dbReference type="GO" id="GO:0004077">
    <property type="term" value="F:biotin--[biotin carboxyl-carrier protein] ligase activity"/>
    <property type="evidence" value="ECO:0007669"/>
    <property type="project" value="InterPro"/>
</dbReference>
<proteinExistence type="predicted"/>
<dbReference type="EMBL" id="UAUU01000009">
    <property type="protein sequence ID" value="SPZ87697.1"/>
    <property type="molecule type" value="Genomic_DNA"/>
</dbReference>